<feature type="transmembrane region" description="Helical" evidence="2">
    <location>
        <begin position="320"/>
        <end position="339"/>
    </location>
</feature>
<feature type="compositionally biased region" description="Polar residues" evidence="1">
    <location>
        <begin position="1"/>
        <end position="10"/>
    </location>
</feature>
<sequence length="431" mass="48658">MATPRATTTIEAAHRPPWSDEDFSNSNKDPLDLADSETVSHASLVIQDFSPQQEIFSFHDWEPFPVPWRHPIRCLMWLMRLMFGLTSLLLMLSILAAIPIVNVFALGYLLEAEGRVARTGKLRYALPLMAIAPRFGMIVLGLSLCLLPLVILSDVAADAHLIAPGGQKDRAFSFALRVLTVILTIHALLAIARGGHIVTFFRPLKNLVWLITRAFSRDHWARSSSAIREFFSAMQLGQQWRTGLTALLGTGLWLLIPTAMFAALNDRQKPGQVLLTLMGGVLLMIVLSWLPLLQCRLAVERHWRSMFQLQAARRLFARTPMCWTLAMVIGYALSLPLYLFKTFAPPGDLLWMFSLIFIVTIYPARILLGLAYSRSMRLEKPAFFLWRWLWSLLLLAALSVYVFLLFFAPAIGVNGRQVLFEHPLLMLPVPL</sequence>
<feature type="transmembrane region" description="Helical" evidence="2">
    <location>
        <begin position="171"/>
        <end position="192"/>
    </location>
</feature>
<protein>
    <recommendedName>
        <fullName evidence="5">DUF4013 domain-containing protein</fullName>
    </recommendedName>
</protein>
<evidence type="ECO:0000256" key="1">
    <source>
        <dbReference type="SAM" id="MobiDB-lite"/>
    </source>
</evidence>
<feature type="transmembrane region" description="Helical" evidence="2">
    <location>
        <begin position="384"/>
        <end position="411"/>
    </location>
</feature>
<dbReference type="EMBL" id="LYDR01000063">
    <property type="protein sequence ID" value="ODA32682.1"/>
    <property type="molecule type" value="Genomic_DNA"/>
</dbReference>
<name>A0A1C3EHG2_9PLAN</name>
<gene>
    <name evidence="3" type="ORF">A6X21_20260</name>
</gene>
<evidence type="ECO:0008006" key="5">
    <source>
        <dbReference type="Google" id="ProtNLM"/>
    </source>
</evidence>
<proteinExistence type="predicted"/>
<keyword evidence="2" id="KW-1133">Transmembrane helix</keyword>
<feature type="region of interest" description="Disordered" evidence="1">
    <location>
        <begin position="1"/>
        <end position="26"/>
    </location>
</feature>
<feature type="transmembrane region" description="Helical" evidence="2">
    <location>
        <begin position="77"/>
        <end position="110"/>
    </location>
</feature>
<keyword evidence="2" id="KW-0472">Membrane</keyword>
<organism evidence="3 4">
    <name type="scientific">Planctopirus hydrillae</name>
    <dbReference type="NCBI Taxonomy" id="1841610"/>
    <lineage>
        <taxon>Bacteria</taxon>
        <taxon>Pseudomonadati</taxon>
        <taxon>Planctomycetota</taxon>
        <taxon>Planctomycetia</taxon>
        <taxon>Planctomycetales</taxon>
        <taxon>Planctomycetaceae</taxon>
        <taxon>Planctopirus</taxon>
    </lineage>
</organism>
<reference evidence="3 4" key="1">
    <citation type="submission" date="2016-05" db="EMBL/GenBank/DDBJ databases">
        <title>Genomic and physiological characterization of Planctopirus sp. isolated from fresh water lake.</title>
        <authorList>
            <person name="Subhash Y."/>
            <person name="Ramana C."/>
        </authorList>
    </citation>
    <scope>NUCLEOTIDE SEQUENCE [LARGE SCALE GENOMIC DNA]</scope>
    <source>
        <strain evidence="3 4">JC280</strain>
    </source>
</reference>
<dbReference type="STRING" id="1841610.A6X21_20260"/>
<feature type="transmembrane region" description="Helical" evidence="2">
    <location>
        <begin position="351"/>
        <end position="372"/>
    </location>
</feature>
<evidence type="ECO:0000313" key="4">
    <source>
        <dbReference type="Proteomes" id="UP000094828"/>
    </source>
</evidence>
<comment type="caution">
    <text evidence="3">The sequence shown here is derived from an EMBL/GenBank/DDBJ whole genome shotgun (WGS) entry which is preliminary data.</text>
</comment>
<feature type="transmembrane region" description="Helical" evidence="2">
    <location>
        <begin position="244"/>
        <end position="264"/>
    </location>
</feature>
<keyword evidence="4" id="KW-1185">Reference proteome</keyword>
<feature type="transmembrane region" description="Helical" evidence="2">
    <location>
        <begin position="276"/>
        <end position="299"/>
    </location>
</feature>
<dbReference type="Proteomes" id="UP000094828">
    <property type="component" value="Unassembled WGS sequence"/>
</dbReference>
<dbReference type="AlphaFoldDB" id="A0A1C3EHG2"/>
<accession>A0A1C3EHG2</accession>
<feature type="transmembrane region" description="Helical" evidence="2">
    <location>
        <begin position="131"/>
        <end position="151"/>
    </location>
</feature>
<keyword evidence="2" id="KW-0812">Transmembrane</keyword>
<evidence type="ECO:0000313" key="3">
    <source>
        <dbReference type="EMBL" id="ODA32682.1"/>
    </source>
</evidence>
<evidence type="ECO:0000256" key="2">
    <source>
        <dbReference type="SAM" id="Phobius"/>
    </source>
</evidence>